<dbReference type="ESTHER" id="lotgi-v4bky5">
    <property type="family name" value="Pectinacetylesterase-Notum"/>
</dbReference>
<dbReference type="PANTHER" id="PTHR21562">
    <property type="entry name" value="NOTUM-RELATED"/>
    <property type="match status" value="1"/>
</dbReference>
<dbReference type="OMA" id="HCQTEME"/>
<keyword evidence="2" id="KW-0472">Membrane</keyword>
<feature type="transmembrane region" description="Helical" evidence="2">
    <location>
        <begin position="6"/>
        <end position="26"/>
    </location>
</feature>
<dbReference type="Proteomes" id="UP000030746">
    <property type="component" value="Unassembled WGS sequence"/>
</dbReference>
<dbReference type="HOGENOM" id="CLU_031008_0_3_1"/>
<dbReference type="AlphaFoldDB" id="V4BKY5"/>
<evidence type="ECO:0000256" key="2">
    <source>
        <dbReference type="SAM" id="Phobius"/>
    </source>
</evidence>
<keyword evidence="2" id="KW-1133">Transmembrane helix</keyword>
<dbReference type="Pfam" id="PF03283">
    <property type="entry name" value="PAE"/>
    <property type="match status" value="1"/>
</dbReference>
<dbReference type="GeneID" id="20247907"/>
<proteinExistence type="inferred from homology"/>
<dbReference type="RefSeq" id="XP_009060282.1">
    <property type="nucleotide sequence ID" value="XM_009062034.1"/>
</dbReference>
<dbReference type="KEGG" id="lgi:LOTGIDRAFT_229135"/>
<dbReference type="InterPro" id="IPR004963">
    <property type="entry name" value="PAE/NOTUM"/>
</dbReference>
<keyword evidence="4" id="KW-1185">Reference proteome</keyword>
<evidence type="ECO:0000313" key="4">
    <source>
        <dbReference type="Proteomes" id="UP000030746"/>
    </source>
</evidence>
<dbReference type="PANTHER" id="PTHR21562:SF67">
    <property type="entry name" value="PECTIN ACETYLESTERASE"/>
    <property type="match status" value="1"/>
</dbReference>
<accession>V4BKY5</accession>
<dbReference type="GO" id="GO:0016787">
    <property type="term" value="F:hydrolase activity"/>
    <property type="evidence" value="ECO:0007669"/>
    <property type="project" value="InterPro"/>
</dbReference>
<organism evidence="3 4">
    <name type="scientific">Lottia gigantea</name>
    <name type="common">Giant owl limpet</name>
    <dbReference type="NCBI Taxonomy" id="225164"/>
    <lineage>
        <taxon>Eukaryota</taxon>
        <taxon>Metazoa</taxon>
        <taxon>Spiralia</taxon>
        <taxon>Lophotrochozoa</taxon>
        <taxon>Mollusca</taxon>
        <taxon>Gastropoda</taxon>
        <taxon>Patellogastropoda</taxon>
        <taxon>Lottioidea</taxon>
        <taxon>Lottiidae</taxon>
        <taxon>Lottia</taxon>
    </lineage>
</organism>
<dbReference type="STRING" id="225164.V4BKY5"/>
<evidence type="ECO:0000313" key="3">
    <source>
        <dbReference type="EMBL" id="ESO89249.1"/>
    </source>
</evidence>
<dbReference type="EMBL" id="KB202619">
    <property type="protein sequence ID" value="ESO89249.1"/>
    <property type="molecule type" value="Genomic_DNA"/>
</dbReference>
<evidence type="ECO:0008006" key="5">
    <source>
        <dbReference type="Google" id="ProtNLM"/>
    </source>
</evidence>
<dbReference type="OrthoDB" id="2015280at2759"/>
<protein>
    <recommendedName>
        <fullName evidence="5">Pectin acetylesterase</fullName>
    </recommendedName>
</protein>
<sequence length="403" mass="45352">MASLRIQTLVLLVGFIALLFGLRYIANWNGKPRVVNTVSSILVPKKAQLVVVPDKYVVPQRAYCLDGSNPGYFIRKSSTTSVKNWIIHLRLGAWCTSKENCLQRSRTELGSTKNAINYMDRSMRNSNCTLNPHFCNWNVVEFIYCDGGSYAGSVGETVHVNGKPLYLRGAAIFDVLIQHLLDTTKLSQAQHVLLTGSSAGSLAVLVHLDHLKQLLPKTVLSIKGISDGGIFLDQTAVDGQRIMKDMLKDTYHLHNIKDTPSLNNCFKGKDDNSKWECFMPEHLYKFVQLPVLFVSSYYDSWYMPTCLRLRCATQSQQCTSEEDTIVKKHLSAVNTVARDILKMRGNGVYLTSCQSHTLLGPNYKNVKSKGLHPYDAVVMWLNDSEKSLNITELESYQTSRRNC</sequence>
<reference evidence="3 4" key="1">
    <citation type="journal article" date="2013" name="Nature">
        <title>Insights into bilaterian evolution from three spiralian genomes.</title>
        <authorList>
            <person name="Simakov O."/>
            <person name="Marletaz F."/>
            <person name="Cho S.J."/>
            <person name="Edsinger-Gonzales E."/>
            <person name="Havlak P."/>
            <person name="Hellsten U."/>
            <person name="Kuo D.H."/>
            <person name="Larsson T."/>
            <person name="Lv J."/>
            <person name="Arendt D."/>
            <person name="Savage R."/>
            <person name="Osoegawa K."/>
            <person name="de Jong P."/>
            <person name="Grimwood J."/>
            <person name="Chapman J.A."/>
            <person name="Shapiro H."/>
            <person name="Aerts A."/>
            <person name="Otillar R.P."/>
            <person name="Terry A.Y."/>
            <person name="Boore J.L."/>
            <person name="Grigoriev I.V."/>
            <person name="Lindberg D.R."/>
            <person name="Seaver E.C."/>
            <person name="Weisblat D.A."/>
            <person name="Putnam N.H."/>
            <person name="Rokhsar D.S."/>
        </authorList>
    </citation>
    <scope>NUCLEOTIDE SEQUENCE [LARGE SCALE GENOMIC DNA]</scope>
</reference>
<dbReference type="CTD" id="20247907"/>
<comment type="similarity">
    <text evidence="1">Belongs to the pectinacetylesterase family. Notum subfamily.</text>
</comment>
<name>V4BKY5_LOTGI</name>
<evidence type="ECO:0000256" key="1">
    <source>
        <dbReference type="ARBA" id="ARBA00010213"/>
    </source>
</evidence>
<gene>
    <name evidence="3" type="ORF">LOTGIDRAFT_229135</name>
</gene>
<keyword evidence="2" id="KW-0812">Transmembrane</keyword>